<keyword evidence="6 7" id="KW-0788">Thiol protease</keyword>
<dbReference type="GO" id="GO:0016579">
    <property type="term" value="P:protein deubiquitination"/>
    <property type="evidence" value="ECO:0007669"/>
    <property type="project" value="InterPro"/>
</dbReference>
<sequence>MSPGVTIYPARHSASRVDKVLAKQGKADKVLLRRRVEFRLATQSDGKMDQLRQKYKPINDVEAVGGGGKGGALKAGKRADSNPTDATGLVEGSGFRRAAHSLFPSERLAEGWRIVRPIGPGLNNLGNTCFLNAVLQCLTYTAPLAEYMLTREHSSSCRAGDNCILCKFESHVGRALSKRENSSISPKSIVGRLKLVAKHMRIGRQEDAHEFLRLLVDAFQRSLLHGIDPKIDRRIQETTLAHQIFGGYLQSQVKCSRCNHESNTFEPLLDLSLDIQAGNTIAKALRSFTRPEMLTKDNRYKCEKCSKLVDATKQMSVYRLPRTLTLQLKRFSSFGGGKISRFVEFPLNLSMKGYVSANSPERGPYEYSLYAILVHSGGSSRSGHYYCFVKSSAGVWYELNDSSVRQVSERTVLGQTAYLLFYERCQVKGESRLVAKPVEKPVSEPRTAAKENGHDIPSAKLMNGQSSADRDHGKPVAMASDDMEALLERKLKLVEPTESKAKTKKKHRKNKYKDGAVEQANGAPDMAKHSISSTDLGSNGQKPNGQKYSLKDLASEIGQLTEQPVAQLPLEDKSRTDLAAIAEKINADLGNTNAPEWVVRAKPTQSVAVDTTSTATSSSAQVIEWNEATGSKRAKAAKLSEGKPAGEWSISDVRPVRSSQYGTSVESWTGSASVADEAGASSSRDKSAKKRQRRPDMYDTEYDRGRVKKVKQKRNKFASTTNPYQMLGERISKK</sequence>
<comment type="catalytic activity">
    <reaction evidence="1 7">
        <text>Thiol-dependent hydrolysis of ester, thioester, amide, peptide and isopeptide bonds formed by the C-terminal Gly of ubiquitin (a 76-residue protein attached to proteins as an intracellular targeting signal).</text>
        <dbReference type="EC" id="3.4.19.12"/>
    </reaction>
</comment>
<evidence type="ECO:0000256" key="4">
    <source>
        <dbReference type="ARBA" id="ARBA00022786"/>
    </source>
</evidence>
<dbReference type="InterPro" id="IPR001394">
    <property type="entry name" value="Peptidase_C19_UCH"/>
</dbReference>
<feature type="compositionally biased region" description="Polar residues" evidence="8">
    <location>
        <begin position="530"/>
        <end position="547"/>
    </location>
</feature>
<organism evidence="10 11">
    <name type="scientific">Coemansia pectinata</name>
    <dbReference type="NCBI Taxonomy" id="1052879"/>
    <lineage>
        <taxon>Eukaryota</taxon>
        <taxon>Fungi</taxon>
        <taxon>Fungi incertae sedis</taxon>
        <taxon>Zoopagomycota</taxon>
        <taxon>Kickxellomycotina</taxon>
        <taxon>Kickxellomycetes</taxon>
        <taxon>Kickxellales</taxon>
        <taxon>Kickxellaceae</taxon>
        <taxon>Coemansia</taxon>
    </lineage>
</organism>
<evidence type="ECO:0000256" key="1">
    <source>
        <dbReference type="ARBA" id="ARBA00000707"/>
    </source>
</evidence>
<keyword evidence="3 7" id="KW-0645">Protease</keyword>
<feature type="compositionally biased region" description="Basic and acidic residues" evidence="8">
    <location>
        <begin position="694"/>
        <end position="705"/>
    </location>
</feature>
<dbReference type="GO" id="GO:0006508">
    <property type="term" value="P:proteolysis"/>
    <property type="evidence" value="ECO:0007669"/>
    <property type="project" value="UniProtKB-KW"/>
</dbReference>
<dbReference type="EC" id="3.4.19.12" evidence="7"/>
<dbReference type="FunFam" id="3.90.70.10:FF:000119">
    <property type="entry name" value="Ubiquitin specific peptidase 36"/>
    <property type="match status" value="1"/>
</dbReference>
<accession>A0A9W8L9F6</accession>
<dbReference type="Proteomes" id="UP001140011">
    <property type="component" value="Unassembled WGS sequence"/>
</dbReference>
<feature type="domain" description="USP" evidence="9">
    <location>
        <begin position="120"/>
        <end position="425"/>
    </location>
</feature>
<evidence type="ECO:0000256" key="7">
    <source>
        <dbReference type="RuleBase" id="RU366025"/>
    </source>
</evidence>
<dbReference type="CDD" id="cd02661">
    <property type="entry name" value="Peptidase_C19E"/>
    <property type="match status" value="1"/>
</dbReference>
<dbReference type="PROSITE" id="PS00973">
    <property type="entry name" value="USP_2"/>
    <property type="match status" value="1"/>
</dbReference>
<protein>
    <recommendedName>
        <fullName evidence="7">Ubiquitin carboxyl-terminal hydrolase</fullName>
        <ecNumber evidence="7">3.4.19.12</ecNumber>
    </recommendedName>
</protein>
<comment type="similarity">
    <text evidence="2 7">Belongs to the peptidase C19 family.</text>
</comment>
<dbReference type="AlphaFoldDB" id="A0A9W8L9F6"/>
<dbReference type="InterPro" id="IPR028889">
    <property type="entry name" value="USP"/>
</dbReference>
<evidence type="ECO:0000259" key="9">
    <source>
        <dbReference type="PROSITE" id="PS50235"/>
    </source>
</evidence>
<dbReference type="OrthoDB" id="420187at2759"/>
<feature type="compositionally biased region" description="Basic and acidic residues" evidence="8">
    <location>
        <begin position="490"/>
        <end position="501"/>
    </location>
</feature>
<dbReference type="InterPro" id="IPR018200">
    <property type="entry name" value="USP_CS"/>
</dbReference>
<feature type="region of interest" description="Disordered" evidence="8">
    <location>
        <begin position="490"/>
        <end position="547"/>
    </location>
</feature>
<feature type="compositionally biased region" description="Basic and acidic residues" evidence="8">
    <location>
        <begin position="439"/>
        <end position="454"/>
    </location>
</feature>
<dbReference type="GO" id="GO:0004843">
    <property type="term" value="F:cysteine-type deubiquitinase activity"/>
    <property type="evidence" value="ECO:0007669"/>
    <property type="project" value="UniProtKB-UniRule"/>
</dbReference>
<feature type="region of interest" description="Disordered" evidence="8">
    <location>
        <begin position="632"/>
        <end position="734"/>
    </location>
</feature>
<evidence type="ECO:0000256" key="2">
    <source>
        <dbReference type="ARBA" id="ARBA00009085"/>
    </source>
</evidence>
<dbReference type="Pfam" id="PF00443">
    <property type="entry name" value="UCH"/>
    <property type="match status" value="1"/>
</dbReference>
<evidence type="ECO:0000313" key="11">
    <source>
        <dbReference type="Proteomes" id="UP001140011"/>
    </source>
</evidence>
<dbReference type="PROSITE" id="PS50235">
    <property type="entry name" value="USP_3"/>
    <property type="match status" value="1"/>
</dbReference>
<dbReference type="PROSITE" id="PS00972">
    <property type="entry name" value="USP_1"/>
    <property type="match status" value="1"/>
</dbReference>
<feature type="compositionally biased region" description="Basic residues" evidence="8">
    <location>
        <begin position="706"/>
        <end position="716"/>
    </location>
</feature>
<evidence type="ECO:0000256" key="6">
    <source>
        <dbReference type="ARBA" id="ARBA00022807"/>
    </source>
</evidence>
<dbReference type="EMBL" id="JANBUH010000641">
    <property type="protein sequence ID" value="KAJ2750047.1"/>
    <property type="molecule type" value="Genomic_DNA"/>
</dbReference>
<evidence type="ECO:0000256" key="8">
    <source>
        <dbReference type="SAM" id="MobiDB-lite"/>
    </source>
</evidence>
<dbReference type="GO" id="GO:0005829">
    <property type="term" value="C:cytosol"/>
    <property type="evidence" value="ECO:0007669"/>
    <property type="project" value="TreeGrafter"/>
</dbReference>
<name>A0A9W8L9F6_9FUNG</name>
<gene>
    <name evidence="10" type="ORF">GGI19_005326</name>
</gene>
<dbReference type="PANTHER" id="PTHR24006:SF758">
    <property type="entry name" value="UBIQUITIN CARBOXYL-TERMINAL HYDROLASE 36"/>
    <property type="match status" value="1"/>
</dbReference>
<dbReference type="InterPro" id="IPR038765">
    <property type="entry name" value="Papain-like_cys_pep_sf"/>
</dbReference>
<evidence type="ECO:0000256" key="3">
    <source>
        <dbReference type="ARBA" id="ARBA00022670"/>
    </source>
</evidence>
<evidence type="ECO:0000313" key="10">
    <source>
        <dbReference type="EMBL" id="KAJ2750047.1"/>
    </source>
</evidence>
<keyword evidence="11" id="KW-1185">Reference proteome</keyword>
<evidence type="ECO:0000256" key="5">
    <source>
        <dbReference type="ARBA" id="ARBA00022801"/>
    </source>
</evidence>
<dbReference type="Gene3D" id="3.90.70.10">
    <property type="entry name" value="Cysteine proteinases"/>
    <property type="match status" value="1"/>
</dbReference>
<feature type="compositionally biased region" description="Polar residues" evidence="8">
    <location>
        <begin position="657"/>
        <end position="672"/>
    </location>
</feature>
<comment type="caution">
    <text evidence="10">The sequence shown here is derived from an EMBL/GenBank/DDBJ whole genome shotgun (WGS) entry which is preliminary data.</text>
</comment>
<reference evidence="10" key="1">
    <citation type="submission" date="2022-07" db="EMBL/GenBank/DDBJ databases">
        <title>Phylogenomic reconstructions and comparative analyses of Kickxellomycotina fungi.</title>
        <authorList>
            <person name="Reynolds N.K."/>
            <person name="Stajich J.E."/>
            <person name="Barry K."/>
            <person name="Grigoriev I.V."/>
            <person name="Crous P."/>
            <person name="Smith M.E."/>
        </authorList>
    </citation>
    <scope>NUCLEOTIDE SEQUENCE</scope>
    <source>
        <strain evidence="10">BCRC 34297</strain>
    </source>
</reference>
<feature type="region of interest" description="Disordered" evidence="8">
    <location>
        <begin position="439"/>
        <end position="475"/>
    </location>
</feature>
<feature type="compositionally biased region" description="Basic residues" evidence="8">
    <location>
        <begin position="502"/>
        <end position="511"/>
    </location>
</feature>
<keyword evidence="5 7" id="KW-0378">Hydrolase</keyword>
<proteinExistence type="inferred from homology"/>
<dbReference type="GO" id="GO:0005634">
    <property type="term" value="C:nucleus"/>
    <property type="evidence" value="ECO:0007669"/>
    <property type="project" value="TreeGrafter"/>
</dbReference>
<dbReference type="PANTHER" id="PTHR24006">
    <property type="entry name" value="UBIQUITIN CARBOXYL-TERMINAL HYDROLASE"/>
    <property type="match status" value="1"/>
</dbReference>
<dbReference type="SUPFAM" id="SSF54001">
    <property type="entry name" value="Cysteine proteinases"/>
    <property type="match status" value="1"/>
</dbReference>
<dbReference type="InterPro" id="IPR050164">
    <property type="entry name" value="Peptidase_C19"/>
</dbReference>
<keyword evidence="4 7" id="KW-0833">Ubl conjugation pathway</keyword>